<evidence type="ECO:0000256" key="3">
    <source>
        <dbReference type="ARBA" id="ARBA00022617"/>
    </source>
</evidence>
<feature type="transmembrane region" description="Helical" evidence="12">
    <location>
        <begin position="212"/>
        <end position="229"/>
    </location>
</feature>
<keyword evidence="4 9" id="KW-0479">Metal-binding</keyword>
<dbReference type="AlphaFoldDB" id="A0AAV2HA03"/>
<accession>A0AAV2HA03</accession>
<dbReference type="Gene3D" id="1.10.630.10">
    <property type="entry name" value="Cytochrome P450"/>
    <property type="match status" value="1"/>
</dbReference>
<dbReference type="CDD" id="cd11055">
    <property type="entry name" value="CYP3A-like"/>
    <property type="match status" value="1"/>
</dbReference>
<gene>
    <name evidence="13" type="ORF">GSLYS_00003499001</name>
</gene>
<sequence length="529" mass="60010">METEVKGVGAERGWTVSAYLLLAALALAAFVIYKLVLTGETWDKYGVKHVSMFRIAFDDFRKGTTKLINEEGDTVGLNMGDMLLLTRDLDILRNVMVKDFNNFVDRSLLIASNSPLEKGLFFLNGQDWRRIRHVTTPSFSTGKLKQVSGHLNESAARLARVLEEYAQRDDLVPIKHLMGQFTSEVIARTAFSLNTDCVGKGDDEFTRYAKKIFKIHGVLMNLLMLIMFQNKRLHRFLVKTMKLQLVDSVSEDADQYFVSILESALKERHELASQGKKPHPDLFQNLIVAQEAGSKAEENSTDNSAGTSGEKIPRTMTHEELLGQSMLIIFAGFDTTASTLQMCFYYLAKHPEIQEKVYQEITRTVTSESPTYEDVAQLRYTEQVLNETLRLCPPAPIMTRRAAEARTYGSVTIPKDAAVIILLDMIMRDPKHYPDPDKFDPERFSEENCAKRDPMAFVPFGYGPRQCIGMRLAYMELKFCLVHVMRKVKFELNERTEPKPGGEITMSFQGVVIIDKPIMLAVKLRESSK</sequence>
<organism evidence="13 14">
    <name type="scientific">Lymnaea stagnalis</name>
    <name type="common">Great pond snail</name>
    <name type="synonym">Helix stagnalis</name>
    <dbReference type="NCBI Taxonomy" id="6523"/>
    <lineage>
        <taxon>Eukaryota</taxon>
        <taxon>Metazoa</taxon>
        <taxon>Spiralia</taxon>
        <taxon>Lophotrochozoa</taxon>
        <taxon>Mollusca</taxon>
        <taxon>Gastropoda</taxon>
        <taxon>Heterobranchia</taxon>
        <taxon>Euthyneura</taxon>
        <taxon>Panpulmonata</taxon>
        <taxon>Hygrophila</taxon>
        <taxon>Lymnaeoidea</taxon>
        <taxon>Lymnaeidae</taxon>
        <taxon>Lymnaea</taxon>
    </lineage>
</organism>
<feature type="transmembrane region" description="Helical" evidence="12">
    <location>
        <begin position="16"/>
        <end position="36"/>
    </location>
</feature>
<evidence type="ECO:0008006" key="15">
    <source>
        <dbReference type="Google" id="ProtNLM"/>
    </source>
</evidence>
<keyword evidence="12" id="KW-0812">Transmembrane</keyword>
<dbReference type="EMBL" id="CAXITT010000047">
    <property type="protein sequence ID" value="CAL1529344.1"/>
    <property type="molecule type" value="Genomic_DNA"/>
</dbReference>
<evidence type="ECO:0000256" key="7">
    <source>
        <dbReference type="ARBA" id="ARBA00023033"/>
    </source>
</evidence>
<keyword evidence="14" id="KW-1185">Reference proteome</keyword>
<dbReference type="PANTHER" id="PTHR24302:SF15">
    <property type="entry name" value="FATTY-ACID PEROXYGENASE"/>
    <property type="match status" value="1"/>
</dbReference>
<protein>
    <recommendedName>
        <fullName evidence="15">Cytochrome P450</fullName>
    </recommendedName>
</protein>
<dbReference type="GO" id="GO:0020037">
    <property type="term" value="F:heme binding"/>
    <property type="evidence" value="ECO:0007669"/>
    <property type="project" value="InterPro"/>
</dbReference>
<dbReference type="InterPro" id="IPR002401">
    <property type="entry name" value="Cyt_P450_E_grp-I"/>
</dbReference>
<keyword evidence="7 10" id="KW-0503">Monooxygenase</keyword>
<proteinExistence type="inferred from homology"/>
<dbReference type="Pfam" id="PF00067">
    <property type="entry name" value="p450"/>
    <property type="match status" value="1"/>
</dbReference>
<evidence type="ECO:0000256" key="5">
    <source>
        <dbReference type="ARBA" id="ARBA00023002"/>
    </source>
</evidence>
<evidence type="ECO:0000256" key="1">
    <source>
        <dbReference type="ARBA" id="ARBA00001971"/>
    </source>
</evidence>
<dbReference type="PRINTS" id="PR00463">
    <property type="entry name" value="EP450I"/>
</dbReference>
<evidence type="ECO:0000256" key="12">
    <source>
        <dbReference type="SAM" id="Phobius"/>
    </source>
</evidence>
<dbReference type="Proteomes" id="UP001497497">
    <property type="component" value="Unassembled WGS sequence"/>
</dbReference>
<keyword evidence="5 10" id="KW-0560">Oxidoreductase</keyword>
<evidence type="ECO:0000256" key="2">
    <source>
        <dbReference type="ARBA" id="ARBA00010617"/>
    </source>
</evidence>
<dbReference type="GO" id="GO:0005506">
    <property type="term" value="F:iron ion binding"/>
    <property type="evidence" value="ECO:0007669"/>
    <property type="project" value="InterPro"/>
</dbReference>
<dbReference type="SUPFAM" id="SSF48264">
    <property type="entry name" value="Cytochrome P450"/>
    <property type="match status" value="1"/>
</dbReference>
<keyword evidence="12" id="KW-0472">Membrane</keyword>
<dbReference type="PRINTS" id="PR00385">
    <property type="entry name" value="P450"/>
</dbReference>
<dbReference type="FunFam" id="1.10.630.10:FF:000182">
    <property type="entry name" value="Cytochrome P450 3A4"/>
    <property type="match status" value="1"/>
</dbReference>
<name>A0AAV2HA03_LYMST</name>
<comment type="similarity">
    <text evidence="2 10">Belongs to the cytochrome P450 family.</text>
</comment>
<evidence type="ECO:0000313" key="14">
    <source>
        <dbReference type="Proteomes" id="UP001497497"/>
    </source>
</evidence>
<dbReference type="InterPro" id="IPR036396">
    <property type="entry name" value="Cyt_P450_sf"/>
</dbReference>
<dbReference type="GO" id="GO:0016705">
    <property type="term" value="F:oxidoreductase activity, acting on paired donors, with incorporation or reduction of molecular oxygen"/>
    <property type="evidence" value="ECO:0007669"/>
    <property type="project" value="InterPro"/>
</dbReference>
<evidence type="ECO:0000256" key="4">
    <source>
        <dbReference type="ARBA" id="ARBA00022723"/>
    </source>
</evidence>
<evidence type="ECO:0000256" key="6">
    <source>
        <dbReference type="ARBA" id="ARBA00023004"/>
    </source>
</evidence>
<comment type="caution">
    <text evidence="13">The sequence shown here is derived from an EMBL/GenBank/DDBJ whole genome shotgun (WGS) entry which is preliminary data.</text>
</comment>
<evidence type="ECO:0000256" key="10">
    <source>
        <dbReference type="RuleBase" id="RU000461"/>
    </source>
</evidence>
<keyword evidence="6 9" id="KW-0408">Iron</keyword>
<feature type="binding site" description="axial binding residue" evidence="9">
    <location>
        <position position="467"/>
    </location>
    <ligand>
        <name>heme</name>
        <dbReference type="ChEBI" id="CHEBI:30413"/>
    </ligand>
    <ligandPart>
        <name>Fe</name>
        <dbReference type="ChEBI" id="CHEBI:18248"/>
    </ligandPart>
</feature>
<reference evidence="13 14" key="1">
    <citation type="submission" date="2024-04" db="EMBL/GenBank/DDBJ databases">
        <authorList>
            <consortium name="Genoscope - CEA"/>
            <person name="William W."/>
        </authorList>
    </citation>
    <scope>NUCLEOTIDE SEQUENCE [LARGE SCALE GENOMIC DNA]</scope>
</reference>
<dbReference type="InterPro" id="IPR050705">
    <property type="entry name" value="Cytochrome_P450_3A"/>
</dbReference>
<keyword evidence="12" id="KW-1133">Transmembrane helix</keyword>
<dbReference type="InterPro" id="IPR017972">
    <property type="entry name" value="Cyt_P450_CS"/>
</dbReference>
<dbReference type="GO" id="GO:0008395">
    <property type="term" value="F:steroid hydroxylase activity"/>
    <property type="evidence" value="ECO:0007669"/>
    <property type="project" value="TreeGrafter"/>
</dbReference>
<evidence type="ECO:0000256" key="11">
    <source>
        <dbReference type="SAM" id="MobiDB-lite"/>
    </source>
</evidence>
<evidence type="ECO:0000256" key="9">
    <source>
        <dbReference type="PIRSR" id="PIRSR602401-1"/>
    </source>
</evidence>
<feature type="region of interest" description="Disordered" evidence="11">
    <location>
        <begin position="293"/>
        <end position="313"/>
    </location>
</feature>
<evidence type="ECO:0000256" key="8">
    <source>
        <dbReference type="ARBA" id="ARBA00043906"/>
    </source>
</evidence>
<dbReference type="InterPro" id="IPR001128">
    <property type="entry name" value="Cyt_P450"/>
</dbReference>
<keyword evidence="3 9" id="KW-0349">Heme</keyword>
<comment type="cofactor">
    <cofactor evidence="1 9">
        <name>heme</name>
        <dbReference type="ChEBI" id="CHEBI:30413"/>
    </cofactor>
</comment>
<comment type="function">
    <text evidence="8">Cytochromes P450 are a group of heme-thiolate monooxygenases. They oxidize a variety of structurally unrelated compounds, including steroids, fatty acids, and xenobiotics.</text>
</comment>
<evidence type="ECO:0000313" key="13">
    <source>
        <dbReference type="EMBL" id="CAL1529344.1"/>
    </source>
</evidence>
<dbReference type="PROSITE" id="PS00086">
    <property type="entry name" value="CYTOCHROME_P450"/>
    <property type="match status" value="1"/>
</dbReference>
<dbReference type="PANTHER" id="PTHR24302">
    <property type="entry name" value="CYTOCHROME P450 FAMILY 3"/>
    <property type="match status" value="1"/>
</dbReference>